<dbReference type="AlphaFoldDB" id="A0A5N5CZF1"/>
<dbReference type="PROSITE" id="PS50097">
    <property type="entry name" value="BTB"/>
    <property type="match status" value="1"/>
</dbReference>
<dbReference type="PANTHER" id="PTHR47843">
    <property type="entry name" value="BTB DOMAIN-CONTAINING PROTEIN-RELATED"/>
    <property type="match status" value="1"/>
</dbReference>
<sequence length="257" mass="29755">MKSIIFDDKIKALIQRAVLYEILQLVCSHYADSTRITGNTIVVIVGQRENSRSFFIHRNLICAFSPFFNAACSGFWKESQESVVRLPEDYPEIFELYVKWLYTGELINLSSSAEEEEYPEHTTLTVLACAWFLGDKLLDSTFKNAAIDAIIERVRETNHYPCALASFIYENTTEESPLRRLLVDFYAYAYERSWFVGNDRGPDMDDAPREFFRDVLVKIIMLKEGPALEEPGDWPWVKDRCQYHDHADGIRCILPVP</sequence>
<feature type="domain" description="BTB" evidence="1">
    <location>
        <begin position="39"/>
        <end position="106"/>
    </location>
</feature>
<evidence type="ECO:0000313" key="2">
    <source>
        <dbReference type="EMBL" id="KAB2570758.1"/>
    </source>
</evidence>
<dbReference type="CDD" id="cd18186">
    <property type="entry name" value="BTB_POZ_ZBTB_KLHL-like"/>
    <property type="match status" value="1"/>
</dbReference>
<dbReference type="EMBL" id="VCHE01000124">
    <property type="protein sequence ID" value="KAB2570758.1"/>
    <property type="molecule type" value="Genomic_DNA"/>
</dbReference>
<dbReference type="Pfam" id="PF00651">
    <property type="entry name" value="BTB"/>
    <property type="match status" value="1"/>
</dbReference>
<dbReference type="OrthoDB" id="1022638at2759"/>
<proteinExistence type="predicted"/>
<evidence type="ECO:0000259" key="1">
    <source>
        <dbReference type="PROSITE" id="PS50097"/>
    </source>
</evidence>
<dbReference type="InterPro" id="IPR011333">
    <property type="entry name" value="SKP1/BTB/POZ_sf"/>
</dbReference>
<dbReference type="InterPro" id="IPR000210">
    <property type="entry name" value="BTB/POZ_dom"/>
</dbReference>
<protein>
    <recommendedName>
        <fullName evidence="1">BTB domain-containing protein</fullName>
    </recommendedName>
</protein>
<dbReference type="Gene3D" id="3.30.710.10">
    <property type="entry name" value="Potassium Channel Kv1.1, Chain A"/>
    <property type="match status" value="1"/>
</dbReference>
<gene>
    <name evidence="2" type="ORF">DBV05_g10591</name>
</gene>
<accession>A0A5N5CZF1</accession>
<comment type="caution">
    <text evidence="2">The sequence shown here is derived from an EMBL/GenBank/DDBJ whole genome shotgun (WGS) entry which is preliminary data.</text>
</comment>
<organism evidence="2 3">
    <name type="scientific">Lasiodiplodia theobromae</name>
    <dbReference type="NCBI Taxonomy" id="45133"/>
    <lineage>
        <taxon>Eukaryota</taxon>
        <taxon>Fungi</taxon>
        <taxon>Dikarya</taxon>
        <taxon>Ascomycota</taxon>
        <taxon>Pezizomycotina</taxon>
        <taxon>Dothideomycetes</taxon>
        <taxon>Dothideomycetes incertae sedis</taxon>
        <taxon>Botryosphaeriales</taxon>
        <taxon>Botryosphaeriaceae</taxon>
        <taxon>Lasiodiplodia</taxon>
    </lineage>
</organism>
<dbReference type="PANTHER" id="PTHR47843:SF2">
    <property type="entry name" value="BTB DOMAIN-CONTAINING PROTEIN"/>
    <property type="match status" value="1"/>
</dbReference>
<keyword evidence="3" id="KW-1185">Reference proteome</keyword>
<name>A0A5N5CZF1_9PEZI</name>
<evidence type="ECO:0000313" key="3">
    <source>
        <dbReference type="Proteomes" id="UP000325902"/>
    </source>
</evidence>
<reference evidence="2 3" key="1">
    <citation type="journal article" date="2019" name="Sci. Rep.">
        <title>A multi-omics analysis of the grapevine pathogen Lasiodiplodia theobromae reveals that temperature affects the expression of virulence- and pathogenicity-related genes.</title>
        <authorList>
            <person name="Felix C."/>
            <person name="Meneses R."/>
            <person name="Goncalves M.F.M."/>
            <person name="Tilleman L."/>
            <person name="Duarte A.S."/>
            <person name="Jorrin-Novo J.V."/>
            <person name="Van de Peer Y."/>
            <person name="Deforce D."/>
            <person name="Van Nieuwerburgh F."/>
            <person name="Esteves A.C."/>
            <person name="Alves A."/>
        </authorList>
    </citation>
    <scope>NUCLEOTIDE SEQUENCE [LARGE SCALE GENOMIC DNA]</scope>
    <source>
        <strain evidence="2 3">LA-SOL3</strain>
    </source>
</reference>
<dbReference type="SUPFAM" id="SSF54695">
    <property type="entry name" value="POZ domain"/>
    <property type="match status" value="1"/>
</dbReference>
<dbReference type="Proteomes" id="UP000325902">
    <property type="component" value="Unassembled WGS sequence"/>
</dbReference>